<proteinExistence type="predicted"/>
<reference evidence="2 3" key="1">
    <citation type="journal article" date="2014" name="Am. J. Bot.">
        <title>Genome assembly and annotation for red clover (Trifolium pratense; Fabaceae).</title>
        <authorList>
            <person name="Istvanek J."/>
            <person name="Jaros M."/>
            <person name="Krenek A."/>
            <person name="Repkova J."/>
        </authorList>
    </citation>
    <scope>NUCLEOTIDE SEQUENCE [LARGE SCALE GENOMIC DNA]</scope>
    <source>
        <strain evidence="3">cv. Tatra</strain>
        <tissue evidence="2">Young leaves</tissue>
    </source>
</reference>
<feature type="compositionally biased region" description="Basic and acidic residues" evidence="1">
    <location>
        <begin position="49"/>
        <end position="62"/>
    </location>
</feature>
<gene>
    <name evidence="2" type="ORF">L195_g029957</name>
</gene>
<protein>
    <submittedName>
        <fullName evidence="2">Uncharacterized protein</fullName>
    </submittedName>
</protein>
<dbReference type="AlphaFoldDB" id="A0A2K3L685"/>
<reference evidence="2 3" key="2">
    <citation type="journal article" date="2017" name="Front. Plant Sci.">
        <title>Gene Classification and Mining of Molecular Markers Useful in Red Clover (Trifolium pratense) Breeding.</title>
        <authorList>
            <person name="Istvanek J."/>
            <person name="Dluhosova J."/>
            <person name="Dluhos P."/>
            <person name="Patkova L."/>
            <person name="Nedelnik J."/>
            <person name="Repkova J."/>
        </authorList>
    </citation>
    <scope>NUCLEOTIDE SEQUENCE [LARGE SCALE GENOMIC DNA]</scope>
    <source>
        <strain evidence="3">cv. Tatra</strain>
        <tissue evidence="2">Young leaves</tissue>
    </source>
</reference>
<sequence>MVMIVIKVVEVVIVSGNNVVDDFLNRFRDRDWIIVGWSGVGKDGDDSDKDGSRYEEWSEEHY</sequence>
<dbReference type="Proteomes" id="UP000236291">
    <property type="component" value="Unassembled WGS sequence"/>
</dbReference>
<evidence type="ECO:0000256" key="1">
    <source>
        <dbReference type="SAM" id="MobiDB-lite"/>
    </source>
</evidence>
<name>A0A2K3L685_TRIPR</name>
<comment type="caution">
    <text evidence="2">The sequence shown here is derived from an EMBL/GenBank/DDBJ whole genome shotgun (WGS) entry which is preliminary data.</text>
</comment>
<dbReference type="EMBL" id="ASHM01026937">
    <property type="protein sequence ID" value="PNX74046.1"/>
    <property type="molecule type" value="Genomic_DNA"/>
</dbReference>
<evidence type="ECO:0000313" key="2">
    <source>
        <dbReference type="EMBL" id="PNX74046.1"/>
    </source>
</evidence>
<accession>A0A2K3L685</accession>
<organism evidence="2 3">
    <name type="scientific">Trifolium pratense</name>
    <name type="common">Red clover</name>
    <dbReference type="NCBI Taxonomy" id="57577"/>
    <lineage>
        <taxon>Eukaryota</taxon>
        <taxon>Viridiplantae</taxon>
        <taxon>Streptophyta</taxon>
        <taxon>Embryophyta</taxon>
        <taxon>Tracheophyta</taxon>
        <taxon>Spermatophyta</taxon>
        <taxon>Magnoliopsida</taxon>
        <taxon>eudicotyledons</taxon>
        <taxon>Gunneridae</taxon>
        <taxon>Pentapetalae</taxon>
        <taxon>rosids</taxon>
        <taxon>fabids</taxon>
        <taxon>Fabales</taxon>
        <taxon>Fabaceae</taxon>
        <taxon>Papilionoideae</taxon>
        <taxon>50 kb inversion clade</taxon>
        <taxon>NPAAA clade</taxon>
        <taxon>Hologalegina</taxon>
        <taxon>IRL clade</taxon>
        <taxon>Trifolieae</taxon>
        <taxon>Trifolium</taxon>
    </lineage>
</organism>
<feature type="region of interest" description="Disordered" evidence="1">
    <location>
        <begin position="39"/>
        <end position="62"/>
    </location>
</feature>
<evidence type="ECO:0000313" key="3">
    <source>
        <dbReference type="Proteomes" id="UP000236291"/>
    </source>
</evidence>